<dbReference type="GO" id="GO:0005886">
    <property type="term" value="C:plasma membrane"/>
    <property type="evidence" value="ECO:0007669"/>
    <property type="project" value="UniProtKB-SubCell"/>
</dbReference>
<dbReference type="GO" id="GO:0046872">
    <property type="term" value="F:metal ion binding"/>
    <property type="evidence" value="ECO:0007669"/>
    <property type="project" value="UniProtKB-KW"/>
</dbReference>
<dbReference type="Pfam" id="PF19297">
    <property type="entry name" value="QcrA_N"/>
    <property type="match status" value="1"/>
</dbReference>
<keyword evidence="7" id="KW-0679">Respiratory chain</keyword>
<evidence type="ECO:0000256" key="17">
    <source>
        <dbReference type="ARBA" id="ARBA00023157"/>
    </source>
</evidence>
<feature type="transmembrane region" description="Helical" evidence="22">
    <location>
        <begin position="42"/>
        <end position="63"/>
    </location>
</feature>
<dbReference type="InterPro" id="IPR014349">
    <property type="entry name" value="Rieske_Fe-S_prot"/>
</dbReference>
<comment type="function">
    <text evidence="1">Iron-sulfur subunit of the cytochrome bc1 complex, an essential component of the respiratory electron transport chain required for ATP synthesis. The bc1 complex catalyzes the oxidation of menaquinol and the reduction of cytochrome c in the respiratory chain. The bc1 complex operates through a Q-cycle mechanism that couples electron transfer to generation of the proton gradient that drives ATP synthesis.</text>
</comment>
<comment type="similarity">
    <text evidence="3">Belongs to the Rieske iron-sulfur protein family.</text>
</comment>
<evidence type="ECO:0000256" key="10">
    <source>
        <dbReference type="ARBA" id="ARBA00022723"/>
    </source>
</evidence>
<keyword evidence="12 22" id="KW-1133">Transmembrane helix</keyword>
<reference evidence="24 25" key="1">
    <citation type="submission" date="2018-11" db="EMBL/GenBank/DDBJ databases">
        <authorList>
            <person name="Li F."/>
        </authorList>
    </citation>
    <scope>NUCLEOTIDE SEQUENCE [LARGE SCALE GENOMIC DNA]</scope>
    <source>
        <strain evidence="24 25">YS17T</strain>
    </source>
</reference>
<name>A0A3N6W6K6_9ACTN</name>
<evidence type="ECO:0000259" key="23">
    <source>
        <dbReference type="PROSITE" id="PS51296"/>
    </source>
</evidence>
<evidence type="ECO:0000256" key="4">
    <source>
        <dbReference type="ARBA" id="ARBA00015816"/>
    </source>
</evidence>
<evidence type="ECO:0000256" key="7">
    <source>
        <dbReference type="ARBA" id="ARBA00022660"/>
    </source>
</evidence>
<keyword evidence="6" id="KW-1003">Cell membrane</keyword>
<evidence type="ECO:0000256" key="8">
    <source>
        <dbReference type="ARBA" id="ARBA00022692"/>
    </source>
</evidence>
<proteinExistence type="inferred from homology"/>
<dbReference type="Gene3D" id="2.102.10.10">
    <property type="entry name" value="Rieske [2Fe-2S] iron-sulphur domain"/>
    <property type="match status" value="1"/>
</dbReference>
<evidence type="ECO:0000313" key="25">
    <source>
        <dbReference type="Proteomes" id="UP000275225"/>
    </source>
</evidence>
<feature type="region of interest" description="Disordered" evidence="21">
    <location>
        <begin position="1"/>
        <end position="37"/>
    </location>
</feature>
<evidence type="ECO:0000256" key="15">
    <source>
        <dbReference type="ARBA" id="ARBA00023014"/>
    </source>
</evidence>
<comment type="cofactor">
    <cofactor evidence="20">
        <name>[2Fe-2S] cluster</name>
        <dbReference type="ChEBI" id="CHEBI:190135"/>
    </cofactor>
</comment>
<keyword evidence="13" id="KW-0560">Oxidoreductase</keyword>
<comment type="caution">
    <text evidence="24">The sequence shown here is derived from an EMBL/GenBank/DDBJ whole genome shotgun (WGS) entry which is preliminary data.</text>
</comment>
<evidence type="ECO:0000256" key="6">
    <source>
        <dbReference type="ARBA" id="ARBA00022475"/>
    </source>
</evidence>
<dbReference type="PRINTS" id="PR00162">
    <property type="entry name" value="RIESKE"/>
</dbReference>
<dbReference type="Proteomes" id="UP000275225">
    <property type="component" value="Unassembled WGS sequence"/>
</dbReference>
<dbReference type="CDD" id="cd03467">
    <property type="entry name" value="Rieske"/>
    <property type="match status" value="1"/>
</dbReference>
<dbReference type="PROSITE" id="PS51296">
    <property type="entry name" value="RIESKE"/>
    <property type="match status" value="1"/>
</dbReference>
<keyword evidence="11" id="KW-0249">Electron transport</keyword>
<dbReference type="OrthoDB" id="9802613at2"/>
<keyword evidence="14" id="KW-0408">Iron</keyword>
<dbReference type="InterPro" id="IPR045603">
    <property type="entry name" value="QcrA_N"/>
</dbReference>
<keyword evidence="17" id="KW-1015">Disulfide bond</keyword>
<evidence type="ECO:0000256" key="21">
    <source>
        <dbReference type="SAM" id="MobiDB-lite"/>
    </source>
</evidence>
<evidence type="ECO:0000256" key="1">
    <source>
        <dbReference type="ARBA" id="ARBA00002494"/>
    </source>
</evidence>
<evidence type="ECO:0000256" key="16">
    <source>
        <dbReference type="ARBA" id="ARBA00023136"/>
    </source>
</evidence>
<dbReference type="GO" id="GO:0004497">
    <property type="term" value="F:monooxygenase activity"/>
    <property type="evidence" value="ECO:0007669"/>
    <property type="project" value="UniProtKB-ARBA"/>
</dbReference>
<gene>
    <name evidence="24" type="ORF">EHW97_10720</name>
</gene>
<dbReference type="GO" id="GO:0016705">
    <property type="term" value="F:oxidoreductase activity, acting on paired donors, with incorporation or reduction of molecular oxygen"/>
    <property type="evidence" value="ECO:0007669"/>
    <property type="project" value="UniProtKB-ARBA"/>
</dbReference>
<dbReference type="SUPFAM" id="SSF50022">
    <property type="entry name" value="ISP domain"/>
    <property type="match status" value="1"/>
</dbReference>
<evidence type="ECO:0000256" key="9">
    <source>
        <dbReference type="ARBA" id="ARBA00022714"/>
    </source>
</evidence>
<feature type="compositionally biased region" description="Basic and acidic residues" evidence="21">
    <location>
        <begin position="23"/>
        <end position="37"/>
    </location>
</feature>
<evidence type="ECO:0000256" key="11">
    <source>
        <dbReference type="ARBA" id="ARBA00022982"/>
    </source>
</evidence>
<evidence type="ECO:0000256" key="5">
    <source>
        <dbReference type="ARBA" id="ARBA00022448"/>
    </source>
</evidence>
<dbReference type="InterPro" id="IPR005805">
    <property type="entry name" value="Rieske_Fe-S_prot_C"/>
</dbReference>
<feature type="transmembrane region" description="Helical" evidence="22">
    <location>
        <begin position="83"/>
        <end position="105"/>
    </location>
</feature>
<evidence type="ECO:0000256" key="20">
    <source>
        <dbReference type="ARBA" id="ARBA00034078"/>
    </source>
</evidence>
<dbReference type="AlphaFoldDB" id="A0A3N6W6K6"/>
<keyword evidence="9" id="KW-0001">2Fe-2S</keyword>
<protein>
    <recommendedName>
        <fullName evidence="4">Cytochrome bc1 complex Rieske iron-sulfur subunit</fullName>
    </recommendedName>
    <alternativeName>
        <fullName evidence="18">Cytochrome bc1 reductase complex subunit QcrA</fullName>
    </alternativeName>
    <alternativeName>
        <fullName evidence="19">Rieske iron-sulfur protein</fullName>
    </alternativeName>
</protein>
<organism evidence="24 25">
    <name type="scientific">Aeromicrobium camelliae</name>
    <dbReference type="NCBI Taxonomy" id="1538144"/>
    <lineage>
        <taxon>Bacteria</taxon>
        <taxon>Bacillati</taxon>
        <taxon>Actinomycetota</taxon>
        <taxon>Actinomycetes</taxon>
        <taxon>Propionibacteriales</taxon>
        <taxon>Nocardioidaceae</taxon>
        <taxon>Aeromicrobium</taxon>
    </lineage>
</organism>
<keyword evidence="15" id="KW-0411">Iron-sulfur</keyword>
<dbReference type="Pfam" id="PF00355">
    <property type="entry name" value="Rieske"/>
    <property type="match status" value="1"/>
</dbReference>
<dbReference type="GO" id="GO:0051537">
    <property type="term" value="F:2 iron, 2 sulfur cluster binding"/>
    <property type="evidence" value="ECO:0007669"/>
    <property type="project" value="UniProtKB-KW"/>
</dbReference>
<feature type="domain" description="Rieske" evidence="23">
    <location>
        <begin position="262"/>
        <end position="331"/>
    </location>
</feature>
<dbReference type="InterPro" id="IPR017941">
    <property type="entry name" value="Rieske_2Fe-2S"/>
</dbReference>
<keyword evidence="25" id="KW-1185">Reference proteome</keyword>
<evidence type="ECO:0000256" key="2">
    <source>
        <dbReference type="ARBA" id="ARBA00004651"/>
    </source>
</evidence>
<evidence type="ECO:0000256" key="13">
    <source>
        <dbReference type="ARBA" id="ARBA00023002"/>
    </source>
</evidence>
<keyword evidence="8 22" id="KW-0812">Transmembrane</keyword>
<dbReference type="PANTHER" id="PTHR10134">
    <property type="entry name" value="CYTOCHROME B-C1 COMPLEX SUBUNIT RIESKE, MITOCHONDRIAL"/>
    <property type="match status" value="1"/>
</dbReference>
<sequence>MTQELEKTTPAGDPIADPGLPEHQYRPQDVDPAQEKRTERQIATMFGVATLLLLGFCVAYFTIDQDALIFVNGAGTGGWSAMNFTLGLTLGGALLLIGTGIIQWAKKLMGDHEIIEMRHPARSSEEDRSAVMADINAGIEESGIGRRPLIRNSLLGALGAMGLPAIVMLRDLGPLPGDKLMHTVWKPGMRVVNDVSGQPIRPSDVEVGQLVNGQPAIFFETDDEGHAVMHGHDVLNAKAKAAVILVRMRPEDITPAEGRENWGVDGILCYSKICTHVGCPISLWEQQTHHLLCPCHQSTFDLADNGKVIFGPAYRPLPQLPLAVDEEGYLVAVSDFPEIVGPSYSFLDRDQKKLDEEMA</sequence>
<evidence type="ECO:0000256" key="19">
    <source>
        <dbReference type="ARBA" id="ARBA00032409"/>
    </source>
</evidence>
<accession>A0A3N6W6K6</accession>
<dbReference type="EMBL" id="RQJX01000014">
    <property type="protein sequence ID" value="RQN03146.1"/>
    <property type="molecule type" value="Genomic_DNA"/>
</dbReference>
<evidence type="ECO:0000256" key="12">
    <source>
        <dbReference type="ARBA" id="ARBA00022989"/>
    </source>
</evidence>
<comment type="subcellular location">
    <subcellularLocation>
        <location evidence="2">Cell membrane</location>
        <topology evidence="2">Multi-pass membrane protein</topology>
    </subcellularLocation>
</comment>
<keyword evidence="10" id="KW-0479">Metal-binding</keyword>
<evidence type="ECO:0000256" key="18">
    <source>
        <dbReference type="ARBA" id="ARBA00029586"/>
    </source>
</evidence>
<evidence type="ECO:0000313" key="24">
    <source>
        <dbReference type="EMBL" id="RQN03146.1"/>
    </source>
</evidence>
<keyword evidence="5" id="KW-0813">Transport</keyword>
<dbReference type="RefSeq" id="WP_124237164.1">
    <property type="nucleotide sequence ID" value="NZ_JBHUFI010000008.1"/>
</dbReference>
<dbReference type="InterPro" id="IPR036922">
    <property type="entry name" value="Rieske_2Fe-2S_sf"/>
</dbReference>
<evidence type="ECO:0000256" key="14">
    <source>
        <dbReference type="ARBA" id="ARBA00023004"/>
    </source>
</evidence>
<keyword evidence="16 22" id="KW-0472">Membrane</keyword>
<evidence type="ECO:0000256" key="22">
    <source>
        <dbReference type="SAM" id="Phobius"/>
    </source>
</evidence>
<evidence type="ECO:0000256" key="3">
    <source>
        <dbReference type="ARBA" id="ARBA00010651"/>
    </source>
</evidence>